<dbReference type="EMBL" id="OX365700">
    <property type="protein sequence ID" value="CAI4032336.1"/>
    <property type="molecule type" value="Genomic_DNA"/>
</dbReference>
<proteinExistence type="predicted"/>
<feature type="domain" description="Histidine kinase" evidence="12">
    <location>
        <begin position="307"/>
        <end position="524"/>
    </location>
</feature>
<dbReference type="SUPFAM" id="SSF47384">
    <property type="entry name" value="Homodimeric domain of signal transducing histidine kinase"/>
    <property type="match status" value="1"/>
</dbReference>
<keyword evidence="8" id="KW-0067">ATP-binding</keyword>
<dbReference type="Pfam" id="PF02518">
    <property type="entry name" value="HATPase_c"/>
    <property type="match status" value="1"/>
</dbReference>
<dbReference type="InterPro" id="IPR003594">
    <property type="entry name" value="HATPase_dom"/>
</dbReference>
<dbReference type="Proteomes" id="UP001179121">
    <property type="component" value="Chromosome"/>
</dbReference>
<evidence type="ECO:0000256" key="10">
    <source>
        <dbReference type="SAM" id="Coils"/>
    </source>
</evidence>
<dbReference type="GO" id="GO:0016020">
    <property type="term" value="C:membrane"/>
    <property type="evidence" value="ECO:0007669"/>
    <property type="project" value="UniProtKB-SubCell"/>
</dbReference>
<dbReference type="CDD" id="cd00082">
    <property type="entry name" value="HisKA"/>
    <property type="match status" value="1"/>
</dbReference>
<keyword evidence="5" id="KW-0808">Transferase</keyword>
<evidence type="ECO:0000256" key="8">
    <source>
        <dbReference type="ARBA" id="ARBA00022840"/>
    </source>
</evidence>
<dbReference type="KEGG" id="nti:DNFV4_02766"/>
<keyword evidence="6" id="KW-0547">Nucleotide-binding</keyword>
<dbReference type="InterPro" id="IPR036097">
    <property type="entry name" value="HisK_dim/P_sf"/>
</dbReference>
<dbReference type="Gene3D" id="1.10.287.130">
    <property type="match status" value="1"/>
</dbReference>
<keyword evidence="11" id="KW-0472">Membrane</keyword>
<keyword evidence="4" id="KW-0597">Phosphoprotein</keyword>
<keyword evidence="11" id="KW-0812">Transmembrane</keyword>
<dbReference type="SMART" id="SM00388">
    <property type="entry name" value="HisKA"/>
    <property type="match status" value="1"/>
</dbReference>
<evidence type="ECO:0000313" key="15">
    <source>
        <dbReference type="Proteomes" id="UP001179121"/>
    </source>
</evidence>
<dbReference type="InterPro" id="IPR003660">
    <property type="entry name" value="HAMP_dom"/>
</dbReference>
<evidence type="ECO:0000313" key="14">
    <source>
        <dbReference type="EMBL" id="CAI4032336.1"/>
    </source>
</evidence>
<dbReference type="GO" id="GO:0005524">
    <property type="term" value="F:ATP binding"/>
    <property type="evidence" value="ECO:0007669"/>
    <property type="project" value="UniProtKB-KW"/>
</dbReference>
<dbReference type="SUPFAM" id="SSF158472">
    <property type="entry name" value="HAMP domain-like"/>
    <property type="match status" value="1"/>
</dbReference>
<reference evidence="14" key="1">
    <citation type="submission" date="2022-10" db="EMBL/GenBank/DDBJ databases">
        <authorList>
            <person name="Koch H."/>
        </authorList>
    </citation>
    <scope>NUCLEOTIDE SEQUENCE</scope>
    <source>
        <strain evidence="14">DNF</strain>
    </source>
</reference>
<dbReference type="InterPro" id="IPR036890">
    <property type="entry name" value="HATPase_C_sf"/>
</dbReference>
<evidence type="ECO:0000259" key="12">
    <source>
        <dbReference type="PROSITE" id="PS50109"/>
    </source>
</evidence>
<feature type="domain" description="HAMP" evidence="13">
    <location>
        <begin position="192"/>
        <end position="244"/>
    </location>
</feature>
<name>A0AA86N0D1_9BACT</name>
<dbReference type="CDD" id="cd06225">
    <property type="entry name" value="HAMP"/>
    <property type="match status" value="1"/>
</dbReference>
<keyword evidence="11" id="KW-1133">Transmembrane helix</keyword>
<evidence type="ECO:0000256" key="2">
    <source>
        <dbReference type="ARBA" id="ARBA00004370"/>
    </source>
</evidence>
<dbReference type="PRINTS" id="PR00344">
    <property type="entry name" value="BCTRLSENSOR"/>
</dbReference>
<dbReference type="AlphaFoldDB" id="A0AA86N0D1"/>
<evidence type="ECO:0000256" key="9">
    <source>
        <dbReference type="ARBA" id="ARBA00023012"/>
    </source>
</evidence>
<protein>
    <recommendedName>
        <fullName evidence="3">histidine kinase</fullName>
        <ecNumber evidence="3">2.7.13.3</ecNumber>
    </recommendedName>
</protein>
<feature type="coiled-coil region" evidence="10">
    <location>
        <begin position="250"/>
        <end position="298"/>
    </location>
</feature>
<dbReference type="SUPFAM" id="SSF55874">
    <property type="entry name" value="ATPase domain of HSP90 chaperone/DNA topoisomerase II/histidine kinase"/>
    <property type="match status" value="1"/>
</dbReference>
<dbReference type="InterPro" id="IPR004358">
    <property type="entry name" value="Sig_transdc_His_kin-like_C"/>
</dbReference>
<dbReference type="Pfam" id="PF00672">
    <property type="entry name" value="HAMP"/>
    <property type="match status" value="1"/>
</dbReference>
<dbReference type="SMART" id="SM00304">
    <property type="entry name" value="HAMP"/>
    <property type="match status" value="1"/>
</dbReference>
<sequence length="537" mass="58790">MGLAAKASLVILLIVGLSAVAMEAVDRYYVQHVIQEHYQDEVMGVVRQVGAGITARTDFANQSARELELVKLRASRPDLVNISIYALSELGLTLLAHAGQTPVTMLAQAPSLAMRAIEQDLSLSDRQSWATDHRLKIAAPISVDGRRVGATYAEFSTLDFDNLLDLIRRLSFSLRLLTWVGVVLAINFFVYLAVHRPARSLLSAVRAVTSGNLTTTVPVASRDEIGMLGQEFNRMVERIRLTTEENAHLYEKVKHANESLVRKVREATAELRQKNQELARTNELLSTVQREAARAQRLSVIGQLAASVAHKIGTPLTALSGHIQLLQEDPQLSAEARARLRTVEAQIDRTIKIIQDLLIYARRPELVKTLLDVNESVEECLALLRPEMDRRKVDTILQCSPALGKVEGDQQQLQEVFCNLIENALDAMPKGGTLTIRTAPTRLRRAGETSDQVAIEIADTGQGIAPEHTDKIFEPFFTTKTAGRGTGLGLAIAHDTVKAHGGTIHVHSELGKGTRFQVLLPIAEGVPDAGSASHSGR</sequence>
<dbReference type="EC" id="2.7.13.3" evidence="3"/>
<keyword evidence="10" id="KW-0175">Coiled coil</keyword>
<feature type="transmembrane region" description="Helical" evidence="11">
    <location>
        <begin position="176"/>
        <end position="194"/>
    </location>
</feature>
<dbReference type="Gene3D" id="6.10.340.10">
    <property type="match status" value="1"/>
</dbReference>
<comment type="catalytic activity">
    <reaction evidence="1">
        <text>ATP + protein L-histidine = ADP + protein N-phospho-L-histidine.</text>
        <dbReference type="EC" id="2.7.13.3"/>
    </reaction>
</comment>
<keyword evidence="7" id="KW-0418">Kinase</keyword>
<dbReference type="GO" id="GO:0000155">
    <property type="term" value="F:phosphorelay sensor kinase activity"/>
    <property type="evidence" value="ECO:0007669"/>
    <property type="project" value="InterPro"/>
</dbReference>
<organism evidence="14 15">
    <name type="scientific">Nitrospira tepida</name>
    <dbReference type="NCBI Taxonomy" id="2973512"/>
    <lineage>
        <taxon>Bacteria</taxon>
        <taxon>Pseudomonadati</taxon>
        <taxon>Nitrospirota</taxon>
        <taxon>Nitrospiria</taxon>
        <taxon>Nitrospirales</taxon>
        <taxon>Nitrospiraceae</taxon>
        <taxon>Nitrospira</taxon>
    </lineage>
</organism>
<dbReference type="PROSITE" id="PS50109">
    <property type="entry name" value="HIS_KIN"/>
    <property type="match status" value="1"/>
</dbReference>
<dbReference type="PANTHER" id="PTHR43065">
    <property type="entry name" value="SENSOR HISTIDINE KINASE"/>
    <property type="match status" value="1"/>
</dbReference>
<dbReference type="InterPro" id="IPR003661">
    <property type="entry name" value="HisK_dim/P_dom"/>
</dbReference>
<dbReference type="PROSITE" id="PS50885">
    <property type="entry name" value="HAMP"/>
    <property type="match status" value="1"/>
</dbReference>
<dbReference type="Pfam" id="PF00512">
    <property type="entry name" value="HisKA"/>
    <property type="match status" value="1"/>
</dbReference>
<evidence type="ECO:0000259" key="13">
    <source>
        <dbReference type="PROSITE" id="PS50885"/>
    </source>
</evidence>
<dbReference type="Gene3D" id="3.30.565.10">
    <property type="entry name" value="Histidine kinase-like ATPase, C-terminal domain"/>
    <property type="match status" value="1"/>
</dbReference>
<evidence type="ECO:0000256" key="6">
    <source>
        <dbReference type="ARBA" id="ARBA00022741"/>
    </source>
</evidence>
<keyword evidence="9" id="KW-0902">Two-component regulatory system</keyword>
<evidence type="ECO:0000256" key="1">
    <source>
        <dbReference type="ARBA" id="ARBA00000085"/>
    </source>
</evidence>
<accession>A0AA86N0D1</accession>
<evidence type="ECO:0000256" key="11">
    <source>
        <dbReference type="SAM" id="Phobius"/>
    </source>
</evidence>
<evidence type="ECO:0000256" key="3">
    <source>
        <dbReference type="ARBA" id="ARBA00012438"/>
    </source>
</evidence>
<evidence type="ECO:0000256" key="4">
    <source>
        <dbReference type="ARBA" id="ARBA00022553"/>
    </source>
</evidence>
<dbReference type="SMART" id="SM00387">
    <property type="entry name" value="HATPase_c"/>
    <property type="match status" value="1"/>
</dbReference>
<comment type="subcellular location">
    <subcellularLocation>
        <location evidence="2">Membrane</location>
    </subcellularLocation>
</comment>
<evidence type="ECO:0000256" key="5">
    <source>
        <dbReference type="ARBA" id="ARBA00022679"/>
    </source>
</evidence>
<dbReference type="InterPro" id="IPR005467">
    <property type="entry name" value="His_kinase_dom"/>
</dbReference>
<keyword evidence="15" id="KW-1185">Reference proteome</keyword>
<gene>
    <name evidence="14" type="ORF">DNFV4_02766</name>
</gene>
<evidence type="ECO:0000256" key="7">
    <source>
        <dbReference type="ARBA" id="ARBA00022777"/>
    </source>
</evidence>
<dbReference type="PANTHER" id="PTHR43065:SF10">
    <property type="entry name" value="PEROXIDE STRESS-ACTIVATED HISTIDINE KINASE MAK3"/>
    <property type="match status" value="1"/>
</dbReference>